<organism evidence="1 2">
    <name type="scientific">Dallia pectoralis</name>
    <name type="common">Alaska blackfish</name>
    <dbReference type="NCBI Taxonomy" id="75939"/>
    <lineage>
        <taxon>Eukaryota</taxon>
        <taxon>Metazoa</taxon>
        <taxon>Chordata</taxon>
        <taxon>Craniata</taxon>
        <taxon>Vertebrata</taxon>
        <taxon>Euteleostomi</taxon>
        <taxon>Actinopterygii</taxon>
        <taxon>Neopterygii</taxon>
        <taxon>Teleostei</taxon>
        <taxon>Protacanthopterygii</taxon>
        <taxon>Esociformes</taxon>
        <taxon>Umbridae</taxon>
        <taxon>Dallia</taxon>
    </lineage>
</organism>
<comment type="caution">
    <text evidence="1">The sequence shown here is derived from an EMBL/GenBank/DDBJ whole genome shotgun (WGS) entry which is preliminary data.</text>
</comment>
<evidence type="ECO:0000313" key="2">
    <source>
        <dbReference type="Proteomes" id="UP001157502"/>
    </source>
</evidence>
<gene>
    <name evidence="1" type="ORF">DPEC_G00308740</name>
</gene>
<accession>A0ACC2FEQ3</accession>
<name>A0ACC2FEQ3_DALPE</name>
<reference evidence="1" key="1">
    <citation type="submission" date="2021-05" db="EMBL/GenBank/DDBJ databases">
        <authorList>
            <person name="Pan Q."/>
            <person name="Jouanno E."/>
            <person name="Zahm M."/>
            <person name="Klopp C."/>
            <person name="Cabau C."/>
            <person name="Louis A."/>
            <person name="Berthelot C."/>
            <person name="Parey E."/>
            <person name="Roest Crollius H."/>
            <person name="Montfort J."/>
            <person name="Robinson-Rechavi M."/>
            <person name="Bouchez O."/>
            <person name="Lampietro C."/>
            <person name="Lopez Roques C."/>
            <person name="Donnadieu C."/>
            <person name="Postlethwait J."/>
            <person name="Bobe J."/>
            <person name="Dillon D."/>
            <person name="Chandos A."/>
            <person name="von Hippel F."/>
            <person name="Guiguen Y."/>
        </authorList>
    </citation>
    <scope>NUCLEOTIDE SEQUENCE</scope>
    <source>
        <strain evidence="1">YG-Jan2019</strain>
    </source>
</reference>
<keyword evidence="2" id="KW-1185">Reference proteome</keyword>
<protein>
    <submittedName>
        <fullName evidence="1">Uncharacterized protein</fullName>
    </submittedName>
</protein>
<dbReference type="EMBL" id="CM055756">
    <property type="protein sequence ID" value="KAJ7989848.1"/>
    <property type="molecule type" value="Genomic_DNA"/>
</dbReference>
<proteinExistence type="predicted"/>
<evidence type="ECO:0000313" key="1">
    <source>
        <dbReference type="EMBL" id="KAJ7989848.1"/>
    </source>
</evidence>
<sequence length="110" mass="12437">MRTMCGFDIRCAVGQEAEVWFGLELGWAGLRFLHLNLRGTGEGLPMYLQPRTPYRAMLLEPLLWRPSEDLSKQDFIFVRGSKDYGGDYGVSPPKALHRSSPNSSRYATTP</sequence>
<dbReference type="Proteomes" id="UP001157502">
    <property type="component" value="Chromosome 29"/>
</dbReference>